<dbReference type="Gene3D" id="1.20.1250.20">
    <property type="entry name" value="MFS general substrate transporter like domains"/>
    <property type="match status" value="2"/>
</dbReference>
<feature type="transmembrane region" description="Helical" evidence="6">
    <location>
        <begin position="97"/>
        <end position="116"/>
    </location>
</feature>
<dbReference type="InterPro" id="IPR011701">
    <property type="entry name" value="MFS"/>
</dbReference>
<feature type="transmembrane region" description="Helical" evidence="6">
    <location>
        <begin position="73"/>
        <end position="91"/>
    </location>
</feature>
<feature type="transmembrane region" description="Helical" evidence="6">
    <location>
        <begin position="186"/>
        <end position="206"/>
    </location>
</feature>
<feature type="transmembrane region" description="Helical" evidence="6">
    <location>
        <begin position="232"/>
        <end position="252"/>
    </location>
</feature>
<feature type="transmembrane region" description="Helical" evidence="6">
    <location>
        <begin position="128"/>
        <end position="155"/>
    </location>
</feature>
<feature type="transmembrane region" description="Helical" evidence="6">
    <location>
        <begin position="272"/>
        <end position="291"/>
    </location>
</feature>
<dbReference type="PROSITE" id="PS50850">
    <property type="entry name" value="MFS"/>
    <property type="match status" value="1"/>
</dbReference>
<dbReference type="PANTHER" id="PTHR43702:SF12">
    <property type="entry name" value="N-ACETYL GLUCOSAMINE TRANSPORTER NAGP"/>
    <property type="match status" value="1"/>
</dbReference>
<proteinExistence type="predicted"/>
<evidence type="ECO:0000256" key="2">
    <source>
        <dbReference type="ARBA" id="ARBA00022475"/>
    </source>
</evidence>
<organism evidence="8 9">
    <name type="scientific">Arenibacter algicola</name>
    <dbReference type="NCBI Taxonomy" id="616991"/>
    <lineage>
        <taxon>Bacteria</taxon>
        <taxon>Pseudomonadati</taxon>
        <taxon>Bacteroidota</taxon>
        <taxon>Flavobacteriia</taxon>
        <taxon>Flavobacteriales</taxon>
        <taxon>Flavobacteriaceae</taxon>
        <taxon>Arenibacter</taxon>
    </lineage>
</organism>
<feature type="transmembrane region" description="Helical" evidence="6">
    <location>
        <begin position="357"/>
        <end position="375"/>
    </location>
</feature>
<dbReference type="InterPro" id="IPR020846">
    <property type="entry name" value="MFS_dom"/>
</dbReference>
<evidence type="ECO:0000256" key="5">
    <source>
        <dbReference type="ARBA" id="ARBA00023136"/>
    </source>
</evidence>
<gene>
    <name evidence="8" type="ORF">GQ41_0281</name>
</gene>
<dbReference type="Proteomes" id="UP000315363">
    <property type="component" value="Unassembled WGS sequence"/>
</dbReference>
<dbReference type="InterPro" id="IPR036259">
    <property type="entry name" value="MFS_trans_sf"/>
</dbReference>
<keyword evidence="4 6" id="KW-1133">Transmembrane helix</keyword>
<evidence type="ECO:0000256" key="1">
    <source>
        <dbReference type="ARBA" id="ARBA00004429"/>
    </source>
</evidence>
<evidence type="ECO:0000313" key="9">
    <source>
        <dbReference type="Proteomes" id="UP000315363"/>
    </source>
</evidence>
<dbReference type="RefSeq" id="WP_142188235.1">
    <property type="nucleotide sequence ID" value="NZ_VHIF01000001.1"/>
</dbReference>
<reference evidence="8 9" key="1">
    <citation type="submission" date="2019-06" db="EMBL/GenBank/DDBJ databases">
        <title>A large-scale integrated study on North Sea by COGITO (Coastal Microbe Genomic &amp; Taxonomic Observatory).</title>
        <authorList>
            <person name="Teeling H."/>
        </authorList>
    </citation>
    <scope>NUCLEOTIDE SEQUENCE [LARGE SCALE GENOMIC DNA]</scope>
    <source>
        <strain evidence="8 9">MAR_2009_79</strain>
    </source>
</reference>
<keyword evidence="9" id="KW-1185">Reference proteome</keyword>
<evidence type="ECO:0000256" key="3">
    <source>
        <dbReference type="ARBA" id="ARBA00022692"/>
    </source>
</evidence>
<feature type="transmembrane region" description="Helical" evidence="6">
    <location>
        <begin position="298"/>
        <end position="316"/>
    </location>
</feature>
<accession>A0ABY3A5L3</accession>
<keyword evidence="3 6" id="KW-0812">Transmembrane</keyword>
<evidence type="ECO:0000256" key="6">
    <source>
        <dbReference type="SAM" id="Phobius"/>
    </source>
</evidence>
<dbReference type="PANTHER" id="PTHR43702">
    <property type="entry name" value="L-FUCOSE-PROTON SYMPORTER"/>
    <property type="match status" value="1"/>
</dbReference>
<dbReference type="EMBL" id="VHIF01000001">
    <property type="protein sequence ID" value="TQO35731.1"/>
    <property type="molecule type" value="Genomic_DNA"/>
</dbReference>
<feature type="transmembrane region" description="Helical" evidence="6">
    <location>
        <begin position="322"/>
        <end position="345"/>
    </location>
</feature>
<feature type="transmembrane region" description="Helical" evidence="6">
    <location>
        <begin position="387"/>
        <end position="407"/>
    </location>
</feature>
<feature type="transmembrane region" description="Helical" evidence="6">
    <location>
        <begin position="7"/>
        <end position="29"/>
    </location>
</feature>
<evidence type="ECO:0000313" key="8">
    <source>
        <dbReference type="EMBL" id="TQO35731.1"/>
    </source>
</evidence>
<dbReference type="CDD" id="cd17394">
    <property type="entry name" value="MFS_FucP_like"/>
    <property type="match status" value="1"/>
</dbReference>
<comment type="caution">
    <text evidence="8">The sequence shown here is derived from an EMBL/GenBank/DDBJ whole genome shotgun (WGS) entry which is preliminary data.</text>
</comment>
<keyword evidence="5 6" id="KW-0472">Membrane</keyword>
<evidence type="ECO:0000256" key="4">
    <source>
        <dbReference type="ARBA" id="ARBA00022989"/>
    </source>
</evidence>
<dbReference type="SUPFAM" id="SSF103473">
    <property type="entry name" value="MFS general substrate transporter"/>
    <property type="match status" value="1"/>
</dbReference>
<dbReference type="Pfam" id="PF07690">
    <property type="entry name" value="MFS_1"/>
    <property type="match status" value="1"/>
</dbReference>
<protein>
    <submittedName>
        <fullName evidence="8">Fucose permease</fullName>
    </submittedName>
</protein>
<keyword evidence="2" id="KW-1003">Cell membrane</keyword>
<sequence>MGKNRFIVALILFIFFVISFLTNILGPLIPDIISDFKVSLTMAALLPFAFFVAYGVFSIPSGVAVERYGEKQVILSAFLISFIGAILFSIFPNFPIALISLFLIGSGMAMLQVAINPLLRVAGGEEHFAFNSVMGQLAFGMASFMSPFLFTYLVLNLEDYPGPDNSNFIINIFHNIVPENLPWVSLYWIFAMISLIMVIFIYPITLPKVERNEEEKAGSWATNKDLLKNKKVILFFMGLFAYVGTEQGVANWMSQFLSEYHGLDPRIEGANAISLFWGLLTVGCILGLLLLKFMDSKLVLKIFSGAAILSLTAALFGSAHIAVLAFPLVGFFASVMWSVIFSLALNSVKENHGALSGILCSGIVGGAIVPLIVGALGDLVGLKGGMFFLYITLGFIFSIGFWASPLVNNKTIKLKEFFGNNKKSEP</sequence>
<feature type="transmembrane region" description="Helical" evidence="6">
    <location>
        <begin position="41"/>
        <end position="61"/>
    </location>
</feature>
<dbReference type="InterPro" id="IPR050375">
    <property type="entry name" value="MFS_TsgA-like"/>
</dbReference>
<evidence type="ECO:0000259" key="7">
    <source>
        <dbReference type="PROSITE" id="PS50850"/>
    </source>
</evidence>
<feature type="domain" description="Major facilitator superfamily (MFS) profile" evidence="7">
    <location>
        <begin position="7"/>
        <end position="412"/>
    </location>
</feature>
<name>A0ABY3A5L3_9FLAO</name>
<comment type="subcellular location">
    <subcellularLocation>
        <location evidence="1">Cell inner membrane</location>
        <topology evidence="1">Multi-pass membrane protein</topology>
    </subcellularLocation>
</comment>